<dbReference type="Gene3D" id="2.60.120.10">
    <property type="entry name" value="Jelly Rolls"/>
    <property type="match status" value="1"/>
</dbReference>
<dbReference type="EMBL" id="SLUI01000013">
    <property type="protein sequence ID" value="TCL35166.1"/>
    <property type="molecule type" value="Genomic_DNA"/>
</dbReference>
<dbReference type="InterPro" id="IPR011051">
    <property type="entry name" value="RmlC_Cupin_sf"/>
</dbReference>
<evidence type="ECO:0000313" key="3">
    <source>
        <dbReference type="EMBL" id="TCL35166.1"/>
    </source>
</evidence>
<gene>
    <name evidence="3" type="ORF">EV210_1136</name>
</gene>
<name>A0A4R1Q3G5_9FIRM</name>
<dbReference type="InterPro" id="IPR014710">
    <property type="entry name" value="RmlC-like_jellyroll"/>
</dbReference>
<comment type="caution">
    <text evidence="3">The sequence shown here is derived from an EMBL/GenBank/DDBJ whole genome shotgun (WGS) entry which is preliminary data.</text>
</comment>
<dbReference type="InterPro" id="IPR051610">
    <property type="entry name" value="GPI/OXD"/>
</dbReference>
<dbReference type="InterPro" id="IPR013096">
    <property type="entry name" value="Cupin_2"/>
</dbReference>
<accession>A0A4R1Q3G5</accession>
<dbReference type="PANTHER" id="PTHR35848:SF6">
    <property type="entry name" value="CUPIN TYPE-2 DOMAIN-CONTAINING PROTEIN"/>
    <property type="match status" value="1"/>
</dbReference>
<evidence type="ECO:0000259" key="2">
    <source>
        <dbReference type="Pfam" id="PF07883"/>
    </source>
</evidence>
<keyword evidence="1" id="KW-0479">Metal-binding</keyword>
<dbReference type="Pfam" id="PF07883">
    <property type="entry name" value="Cupin_2"/>
    <property type="match status" value="1"/>
</dbReference>
<dbReference type="Proteomes" id="UP000295063">
    <property type="component" value="Unassembled WGS sequence"/>
</dbReference>
<sequence length="127" mass="14227">MAVFHVNQVKGTTFPAGRLTKVIAGPGAPAEPDHFVMGQVTIFPGGEIPVHHHEQEEIYYIAQGEGICELEQERHPIVQGSYIHIPSRQQHYLKNTGTEDMLMLFCYAPKGIVAHWQQELQPVEGDK</sequence>
<evidence type="ECO:0000256" key="1">
    <source>
        <dbReference type="ARBA" id="ARBA00022723"/>
    </source>
</evidence>
<reference evidence="3 4" key="1">
    <citation type="submission" date="2019-03" db="EMBL/GenBank/DDBJ databases">
        <title>Genomic Encyclopedia of Type Strains, Phase IV (KMG-IV): sequencing the most valuable type-strain genomes for metagenomic binning, comparative biology and taxonomic classification.</title>
        <authorList>
            <person name="Goeker M."/>
        </authorList>
    </citation>
    <scope>NUCLEOTIDE SEQUENCE [LARGE SCALE GENOMIC DNA]</scope>
    <source>
        <strain evidence="3 4">DSM 15969</strain>
    </source>
</reference>
<dbReference type="AlphaFoldDB" id="A0A4R1Q3G5"/>
<dbReference type="PANTHER" id="PTHR35848">
    <property type="entry name" value="OXALATE-BINDING PROTEIN"/>
    <property type="match status" value="1"/>
</dbReference>
<proteinExistence type="predicted"/>
<dbReference type="SUPFAM" id="SSF51182">
    <property type="entry name" value="RmlC-like cupins"/>
    <property type="match status" value="1"/>
</dbReference>
<evidence type="ECO:0000313" key="4">
    <source>
        <dbReference type="Proteomes" id="UP000295063"/>
    </source>
</evidence>
<organism evidence="3 4">
    <name type="scientific">Anaerospora hongkongensis</name>
    <dbReference type="NCBI Taxonomy" id="244830"/>
    <lineage>
        <taxon>Bacteria</taxon>
        <taxon>Bacillati</taxon>
        <taxon>Bacillota</taxon>
        <taxon>Negativicutes</taxon>
        <taxon>Selenomonadales</taxon>
        <taxon>Sporomusaceae</taxon>
        <taxon>Anaerospora</taxon>
    </lineage>
</organism>
<feature type="domain" description="Cupin type-2" evidence="2">
    <location>
        <begin position="40"/>
        <end position="105"/>
    </location>
</feature>
<dbReference type="RefSeq" id="WP_132082587.1">
    <property type="nucleotide sequence ID" value="NZ_DAMAKO010000004.1"/>
</dbReference>
<dbReference type="GO" id="GO:0046872">
    <property type="term" value="F:metal ion binding"/>
    <property type="evidence" value="ECO:0007669"/>
    <property type="project" value="UniProtKB-KW"/>
</dbReference>
<protein>
    <submittedName>
        <fullName evidence="3">Cupin domain</fullName>
    </submittedName>
</protein>
<dbReference type="OrthoDB" id="9804028at2"/>
<keyword evidence="4" id="KW-1185">Reference proteome</keyword>